<dbReference type="SUPFAM" id="SSF53335">
    <property type="entry name" value="S-adenosyl-L-methionine-dependent methyltransferases"/>
    <property type="match status" value="1"/>
</dbReference>
<dbReference type="AlphaFoldDB" id="A0A9X2AIZ5"/>
<accession>A0A9X2AIZ5</accession>
<dbReference type="Gene3D" id="3.40.50.150">
    <property type="entry name" value="Vaccinia Virus protein VP39"/>
    <property type="match status" value="1"/>
</dbReference>
<dbReference type="RefSeq" id="WP_241937437.1">
    <property type="nucleotide sequence ID" value="NZ_JALBGC010000004.1"/>
</dbReference>
<protein>
    <submittedName>
        <fullName evidence="1">Class I SAM-dependent methyltransferase</fullName>
    </submittedName>
</protein>
<reference evidence="1" key="1">
    <citation type="submission" date="2022-03" db="EMBL/GenBank/DDBJ databases">
        <title>Bacterial whole genome sequence for Hymenobacter sp. DH14.</title>
        <authorList>
            <person name="Le V."/>
        </authorList>
    </citation>
    <scope>NUCLEOTIDE SEQUENCE</scope>
    <source>
        <strain evidence="1">DH14</strain>
    </source>
</reference>
<evidence type="ECO:0000313" key="1">
    <source>
        <dbReference type="EMBL" id="MCI1189220.1"/>
    </source>
</evidence>
<dbReference type="GO" id="GO:0008168">
    <property type="term" value="F:methyltransferase activity"/>
    <property type="evidence" value="ECO:0007669"/>
    <property type="project" value="UniProtKB-KW"/>
</dbReference>
<keyword evidence="1" id="KW-0808">Transferase</keyword>
<organism evidence="1 2">
    <name type="scientific">Hymenobacter cyanobacteriorum</name>
    <dbReference type="NCBI Taxonomy" id="2926463"/>
    <lineage>
        <taxon>Bacteria</taxon>
        <taxon>Pseudomonadati</taxon>
        <taxon>Bacteroidota</taxon>
        <taxon>Cytophagia</taxon>
        <taxon>Cytophagales</taxon>
        <taxon>Hymenobacteraceae</taxon>
        <taxon>Hymenobacter</taxon>
    </lineage>
</organism>
<keyword evidence="2" id="KW-1185">Reference proteome</keyword>
<dbReference type="GO" id="GO:0032259">
    <property type="term" value="P:methylation"/>
    <property type="evidence" value="ECO:0007669"/>
    <property type="project" value="UniProtKB-KW"/>
</dbReference>
<dbReference type="EMBL" id="JALBGC010000004">
    <property type="protein sequence ID" value="MCI1189220.1"/>
    <property type="molecule type" value="Genomic_DNA"/>
</dbReference>
<proteinExistence type="predicted"/>
<keyword evidence="1" id="KW-0489">Methyltransferase</keyword>
<gene>
    <name evidence="1" type="ORF">MON38_17485</name>
</gene>
<dbReference type="Proteomes" id="UP001139193">
    <property type="component" value="Unassembled WGS sequence"/>
</dbReference>
<comment type="caution">
    <text evidence="1">The sequence shown here is derived from an EMBL/GenBank/DDBJ whole genome shotgun (WGS) entry which is preliminary data.</text>
</comment>
<dbReference type="Pfam" id="PF13489">
    <property type="entry name" value="Methyltransf_23"/>
    <property type="match status" value="1"/>
</dbReference>
<sequence length="241" mass="27266">MDLKELENGVNPDTHWYYQSKKLPLLRFAEQLAKAGKPLTIIDIGSGSGFFAYELEKTLGAAIAKVWLVDIGYSEAEMAPTRGKKIEMVHDVPMNVTDGLFIMMDVLEHLPDDLAMLQRVKQASVGDNNHFFITVPAFQSLWSGHDVFLEHYRRYTIPMLSGVLHKAGFRRIRNYYLYGALFPLVWTVRRLNNLRKNEAASNMKPSHPLVNKVLLGLNSLEMKFSRANRVAGVTCVGEGRV</sequence>
<dbReference type="InterPro" id="IPR029063">
    <property type="entry name" value="SAM-dependent_MTases_sf"/>
</dbReference>
<name>A0A9X2AIZ5_9BACT</name>
<evidence type="ECO:0000313" key="2">
    <source>
        <dbReference type="Proteomes" id="UP001139193"/>
    </source>
</evidence>